<evidence type="ECO:0000313" key="2">
    <source>
        <dbReference type="EMBL" id="KAJ7327448.1"/>
    </source>
</evidence>
<dbReference type="AlphaFoldDB" id="A0AAD6ZKW7"/>
<accession>A0AAD6ZKW7</accession>
<protein>
    <submittedName>
        <fullName evidence="2">Uncharacterized protein</fullName>
    </submittedName>
</protein>
<dbReference type="EMBL" id="JARIHO010000041">
    <property type="protein sequence ID" value="KAJ7327448.1"/>
    <property type="molecule type" value="Genomic_DNA"/>
</dbReference>
<name>A0AAD6ZKW7_9AGAR</name>
<keyword evidence="1" id="KW-0472">Membrane</keyword>
<keyword evidence="1" id="KW-0812">Transmembrane</keyword>
<evidence type="ECO:0000313" key="3">
    <source>
        <dbReference type="Proteomes" id="UP001218218"/>
    </source>
</evidence>
<keyword evidence="3" id="KW-1185">Reference proteome</keyword>
<feature type="transmembrane region" description="Helical" evidence="1">
    <location>
        <begin position="95"/>
        <end position="114"/>
    </location>
</feature>
<sequence length="149" mass="16586">MAVHPCPRCATAFIARPVFLGNALDRASTNPTANLAFRSGQFNSTLYKCGVDGNNFWIRTACATCTISKYLVSSAQLNMFSSFEMLDICIREGQFLSLFIGAFSVLYAFLGLFSESALVLSPWYIKDRPIFQPGMGYKKSIACWNMSTW</sequence>
<proteinExistence type="predicted"/>
<keyword evidence="1" id="KW-1133">Transmembrane helix</keyword>
<gene>
    <name evidence="2" type="ORF">DFH08DRAFT_816297</name>
</gene>
<reference evidence="2" key="1">
    <citation type="submission" date="2023-03" db="EMBL/GenBank/DDBJ databases">
        <title>Massive genome expansion in bonnet fungi (Mycena s.s.) driven by repeated elements and novel gene families across ecological guilds.</title>
        <authorList>
            <consortium name="Lawrence Berkeley National Laboratory"/>
            <person name="Harder C.B."/>
            <person name="Miyauchi S."/>
            <person name="Viragh M."/>
            <person name="Kuo A."/>
            <person name="Thoen E."/>
            <person name="Andreopoulos B."/>
            <person name="Lu D."/>
            <person name="Skrede I."/>
            <person name="Drula E."/>
            <person name="Henrissat B."/>
            <person name="Morin E."/>
            <person name="Kohler A."/>
            <person name="Barry K."/>
            <person name="LaButti K."/>
            <person name="Morin E."/>
            <person name="Salamov A."/>
            <person name="Lipzen A."/>
            <person name="Mereny Z."/>
            <person name="Hegedus B."/>
            <person name="Baldrian P."/>
            <person name="Stursova M."/>
            <person name="Weitz H."/>
            <person name="Taylor A."/>
            <person name="Grigoriev I.V."/>
            <person name="Nagy L.G."/>
            <person name="Martin F."/>
            <person name="Kauserud H."/>
        </authorList>
    </citation>
    <scope>NUCLEOTIDE SEQUENCE</scope>
    <source>
        <strain evidence="2">CBHHK002</strain>
    </source>
</reference>
<comment type="caution">
    <text evidence="2">The sequence shown here is derived from an EMBL/GenBank/DDBJ whole genome shotgun (WGS) entry which is preliminary data.</text>
</comment>
<dbReference type="Proteomes" id="UP001218218">
    <property type="component" value="Unassembled WGS sequence"/>
</dbReference>
<evidence type="ECO:0000256" key="1">
    <source>
        <dbReference type="SAM" id="Phobius"/>
    </source>
</evidence>
<organism evidence="2 3">
    <name type="scientific">Mycena albidolilacea</name>
    <dbReference type="NCBI Taxonomy" id="1033008"/>
    <lineage>
        <taxon>Eukaryota</taxon>
        <taxon>Fungi</taxon>
        <taxon>Dikarya</taxon>
        <taxon>Basidiomycota</taxon>
        <taxon>Agaricomycotina</taxon>
        <taxon>Agaricomycetes</taxon>
        <taxon>Agaricomycetidae</taxon>
        <taxon>Agaricales</taxon>
        <taxon>Marasmiineae</taxon>
        <taxon>Mycenaceae</taxon>
        <taxon>Mycena</taxon>
    </lineage>
</organism>